<dbReference type="SMART" id="SM00095">
    <property type="entry name" value="TR_THY"/>
    <property type="match status" value="1"/>
</dbReference>
<evidence type="ECO:0000313" key="14">
    <source>
        <dbReference type="Proteomes" id="UP000619512"/>
    </source>
</evidence>
<feature type="domain" description="Transthyretin/hydroxyisourate hydrolase" evidence="10">
    <location>
        <begin position="22"/>
        <end position="136"/>
    </location>
</feature>
<reference evidence="11" key="3">
    <citation type="submission" date="2022-12" db="EMBL/GenBank/DDBJ databases">
        <authorList>
            <person name="Sun Q."/>
            <person name="Kim S."/>
        </authorList>
    </citation>
    <scope>NUCLEOTIDE SEQUENCE</scope>
    <source>
        <strain evidence="11">KCTC 12344</strain>
    </source>
</reference>
<keyword evidence="13" id="KW-1185">Reference proteome</keyword>
<dbReference type="NCBIfam" id="TIGR02962">
    <property type="entry name" value="hdxy_isourate"/>
    <property type="match status" value="1"/>
</dbReference>
<feature type="binding site" evidence="7">
    <location>
        <position position="68"/>
    </location>
    <ligand>
        <name>substrate</name>
    </ligand>
</feature>
<dbReference type="AlphaFoldDB" id="A0A4P7BBS6"/>
<evidence type="ECO:0000256" key="3">
    <source>
        <dbReference type="ARBA" id="ARBA00009850"/>
    </source>
</evidence>
<dbReference type="EMBL" id="CP038026">
    <property type="protein sequence ID" value="QBQ35402.1"/>
    <property type="molecule type" value="Genomic_DNA"/>
</dbReference>
<feature type="binding site" evidence="7">
    <location>
        <position position="30"/>
    </location>
    <ligand>
        <name>substrate</name>
    </ligand>
</feature>
<evidence type="ECO:0000256" key="2">
    <source>
        <dbReference type="ARBA" id="ARBA00002704"/>
    </source>
</evidence>
<dbReference type="InterPro" id="IPR036817">
    <property type="entry name" value="Transthyretin/HIU_hydrolase_sf"/>
</dbReference>
<evidence type="ECO:0000256" key="4">
    <source>
        <dbReference type="ARBA" id="ARBA00011881"/>
    </source>
</evidence>
<evidence type="ECO:0000313" key="12">
    <source>
        <dbReference type="EMBL" id="QBQ35402.1"/>
    </source>
</evidence>
<reference evidence="12 13" key="2">
    <citation type="submission" date="2019-03" db="EMBL/GenBank/DDBJ databases">
        <title>Draft Genome Sequences of Six Type Strains of the Genus Massilia.</title>
        <authorList>
            <person name="Miess H."/>
            <person name="Frediansyhah A."/>
            <person name="Gross H."/>
        </authorList>
    </citation>
    <scope>NUCLEOTIDE SEQUENCE [LARGE SCALE GENOMIC DNA]</scope>
    <source>
        <strain evidence="12 13">DSM 17505</strain>
    </source>
</reference>
<evidence type="ECO:0000313" key="11">
    <source>
        <dbReference type="EMBL" id="GGZ01451.1"/>
    </source>
</evidence>
<evidence type="ECO:0000313" key="13">
    <source>
        <dbReference type="Proteomes" id="UP000294359"/>
    </source>
</evidence>
<comment type="similarity">
    <text evidence="3 8">Belongs to the transthyretin family. 5-hydroxyisourate hydrolase subfamily.</text>
</comment>
<evidence type="ECO:0000256" key="1">
    <source>
        <dbReference type="ARBA" id="ARBA00001043"/>
    </source>
</evidence>
<dbReference type="InterPro" id="IPR023419">
    <property type="entry name" value="Transthyretin_CS"/>
</dbReference>
<dbReference type="Proteomes" id="UP000619512">
    <property type="component" value="Unassembled WGS sequence"/>
</dbReference>
<evidence type="ECO:0000256" key="8">
    <source>
        <dbReference type="RuleBase" id="RU361270"/>
    </source>
</evidence>
<keyword evidence="5 8" id="KW-0659">Purine metabolism</keyword>
<comment type="subunit">
    <text evidence="4 8">Homotetramer.</text>
</comment>
<dbReference type="InterPro" id="IPR023416">
    <property type="entry name" value="Transthyretin/HIU_hydrolase_d"/>
</dbReference>
<dbReference type="Pfam" id="PF00576">
    <property type="entry name" value="Transthyretin"/>
    <property type="match status" value="1"/>
</dbReference>
<protein>
    <recommendedName>
        <fullName evidence="8">5-hydroxyisourate hydrolase</fullName>
        <shortName evidence="8">HIU hydrolase</shortName>
        <shortName evidence="8">HIUHase</shortName>
        <ecNumber evidence="8">3.5.2.17</ecNumber>
    </recommendedName>
</protein>
<dbReference type="EC" id="3.5.2.17" evidence="8"/>
<keyword evidence="6 8" id="KW-0378">Hydrolase</keyword>
<evidence type="ECO:0000256" key="9">
    <source>
        <dbReference type="SAM" id="SignalP"/>
    </source>
</evidence>
<evidence type="ECO:0000256" key="7">
    <source>
        <dbReference type="PIRSR" id="PIRSR600895-51"/>
    </source>
</evidence>
<dbReference type="PRINTS" id="PR00189">
    <property type="entry name" value="TRNSTHYRETIN"/>
</dbReference>
<dbReference type="OrthoDB" id="9792386at2"/>
<dbReference type="InterPro" id="IPR000895">
    <property type="entry name" value="Transthyretin/HIU_hydrolase"/>
</dbReference>
<comment type="catalytic activity">
    <reaction evidence="1 8">
        <text>5-hydroxyisourate + H2O = 5-hydroxy-2-oxo-4-ureido-2,5-dihydro-1H-imidazole-5-carboxylate + H(+)</text>
        <dbReference type="Rhea" id="RHEA:23736"/>
        <dbReference type="ChEBI" id="CHEBI:15377"/>
        <dbReference type="ChEBI" id="CHEBI:15378"/>
        <dbReference type="ChEBI" id="CHEBI:18072"/>
        <dbReference type="ChEBI" id="CHEBI:58639"/>
        <dbReference type="EC" id="3.5.2.17"/>
    </reaction>
</comment>
<dbReference type="GO" id="GO:0033971">
    <property type="term" value="F:hydroxyisourate hydrolase activity"/>
    <property type="evidence" value="ECO:0007669"/>
    <property type="project" value="UniProtKB-EC"/>
</dbReference>
<dbReference type="Proteomes" id="UP000294359">
    <property type="component" value="Chromosome"/>
</dbReference>
<dbReference type="RefSeq" id="WP_134383641.1">
    <property type="nucleotide sequence ID" value="NZ_BMWW01000007.1"/>
</dbReference>
<keyword evidence="9" id="KW-0732">Signal</keyword>
<comment type="function">
    <text evidence="2">Catalyzes the hydrolysis of 5-hydroxyisourate (HIU) to 2-oxo-4-hydroxy-4-carboxy-5-ureidoimidazoline (OHCU).</text>
</comment>
<accession>A0A4P7BBS6</accession>
<sequence>MRPLTLAVFLLSASLAFTAAARAANPLSVHVLDLQTGEPTAGIAVTLEQRAGNDWRRLATGTTDNEGRVRELFPAGKLLTKGEYRIVFNTGDHYNGIGKPGFFPRVPVEFNVDDTTRHYHVPLLLSPFGYSTYRGN</sequence>
<dbReference type="CDD" id="cd05822">
    <property type="entry name" value="TLP_HIUase"/>
    <property type="match status" value="1"/>
</dbReference>
<gene>
    <name evidence="11" type="primary">hiuH</name>
    <name evidence="12" type="synonym">uraH</name>
    <name evidence="12" type="ORF">E1742_03895</name>
    <name evidence="11" type="ORF">GCM10007388_38930</name>
</gene>
<feature type="chain" id="PRO_5044606648" description="5-hydroxyisourate hydrolase" evidence="9">
    <location>
        <begin position="24"/>
        <end position="136"/>
    </location>
</feature>
<feature type="signal peptide" evidence="9">
    <location>
        <begin position="1"/>
        <end position="23"/>
    </location>
</feature>
<dbReference type="PANTHER" id="PTHR10395:SF7">
    <property type="entry name" value="5-HYDROXYISOURATE HYDROLASE"/>
    <property type="match status" value="1"/>
</dbReference>
<dbReference type="EMBL" id="BMWW01000007">
    <property type="protein sequence ID" value="GGZ01451.1"/>
    <property type="molecule type" value="Genomic_DNA"/>
</dbReference>
<dbReference type="Gene3D" id="2.60.40.180">
    <property type="entry name" value="Transthyretin/hydroxyisourate hydrolase domain"/>
    <property type="match status" value="1"/>
</dbReference>
<evidence type="ECO:0000256" key="6">
    <source>
        <dbReference type="ARBA" id="ARBA00022801"/>
    </source>
</evidence>
<dbReference type="InterPro" id="IPR014306">
    <property type="entry name" value="Hydroxyisourate_hydrolase"/>
</dbReference>
<evidence type="ECO:0000256" key="5">
    <source>
        <dbReference type="ARBA" id="ARBA00022631"/>
    </source>
</evidence>
<name>A0A4P7BBS6_9BURK</name>
<proteinExistence type="inferred from homology"/>
<reference evidence="11" key="1">
    <citation type="journal article" date="2014" name="Int. J. Syst. Evol. Microbiol.">
        <title>Complete genome sequence of Corynebacterium casei LMG S-19264T (=DSM 44701T), isolated from a smear-ripened cheese.</title>
        <authorList>
            <consortium name="US DOE Joint Genome Institute (JGI-PGF)"/>
            <person name="Walter F."/>
            <person name="Albersmeier A."/>
            <person name="Kalinowski J."/>
            <person name="Ruckert C."/>
        </authorList>
    </citation>
    <scope>NUCLEOTIDE SEQUENCE</scope>
    <source>
        <strain evidence="11">KCTC 12344</strain>
    </source>
</reference>
<feature type="binding site" evidence="7">
    <location>
        <position position="133"/>
    </location>
    <ligand>
        <name>substrate</name>
    </ligand>
</feature>
<organism evidence="11 14">
    <name type="scientific">Pseudoduganella plicata</name>
    <dbReference type="NCBI Taxonomy" id="321984"/>
    <lineage>
        <taxon>Bacteria</taxon>
        <taxon>Pseudomonadati</taxon>
        <taxon>Pseudomonadota</taxon>
        <taxon>Betaproteobacteria</taxon>
        <taxon>Burkholderiales</taxon>
        <taxon>Oxalobacteraceae</taxon>
        <taxon>Telluria group</taxon>
        <taxon>Pseudoduganella</taxon>
    </lineage>
</organism>
<dbReference type="PANTHER" id="PTHR10395">
    <property type="entry name" value="URICASE AND TRANSTHYRETIN-RELATED"/>
    <property type="match status" value="1"/>
</dbReference>
<dbReference type="PROSITE" id="PS00769">
    <property type="entry name" value="TRANSTHYRETIN_2"/>
    <property type="match status" value="1"/>
</dbReference>
<evidence type="ECO:0000259" key="10">
    <source>
        <dbReference type="SMART" id="SM00095"/>
    </source>
</evidence>
<dbReference type="GO" id="GO:0006144">
    <property type="term" value="P:purine nucleobase metabolic process"/>
    <property type="evidence" value="ECO:0007669"/>
    <property type="project" value="UniProtKB-KW"/>
</dbReference>
<dbReference type="SUPFAM" id="SSF49472">
    <property type="entry name" value="Transthyretin (synonym: prealbumin)"/>
    <property type="match status" value="1"/>
</dbReference>